<dbReference type="RefSeq" id="XP_024664172.1">
    <property type="nucleotide sequence ID" value="XM_024808404.1"/>
</dbReference>
<keyword evidence="5" id="KW-1185">Reference proteome</keyword>
<organism evidence="4 5">
    <name type="scientific">Wickerhamiella sorbophila</name>
    <dbReference type="NCBI Taxonomy" id="45607"/>
    <lineage>
        <taxon>Eukaryota</taxon>
        <taxon>Fungi</taxon>
        <taxon>Dikarya</taxon>
        <taxon>Ascomycota</taxon>
        <taxon>Saccharomycotina</taxon>
        <taxon>Dipodascomycetes</taxon>
        <taxon>Dipodascales</taxon>
        <taxon>Trichomonascaceae</taxon>
        <taxon>Wickerhamiella</taxon>
    </lineage>
</organism>
<dbReference type="InterPro" id="IPR049150">
    <property type="entry name" value="EFR3_HEAT-like_rpt"/>
</dbReference>
<dbReference type="OrthoDB" id="19232at2759"/>
<dbReference type="InterPro" id="IPR016024">
    <property type="entry name" value="ARM-type_fold"/>
</dbReference>
<dbReference type="SUPFAM" id="SSF48371">
    <property type="entry name" value="ARM repeat"/>
    <property type="match status" value="1"/>
</dbReference>
<protein>
    <recommendedName>
        <fullName evidence="2">Protein EFR3</fullName>
    </recommendedName>
</protein>
<dbReference type="STRING" id="45607.A0A2T0FGY3"/>
<dbReference type="InterPro" id="IPR039786">
    <property type="entry name" value="EFR3"/>
</dbReference>
<dbReference type="GO" id="GO:0072659">
    <property type="term" value="P:protein localization to plasma membrane"/>
    <property type="evidence" value="ECO:0007669"/>
    <property type="project" value="InterPro"/>
</dbReference>
<dbReference type="EMBL" id="NDIQ01000021">
    <property type="protein sequence ID" value="PRT54227.1"/>
    <property type="molecule type" value="Genomic_DNA"/>
</dbReference>
<dbReference type="GO" id="GO:0005886">
    <property type="term" value="C:plasma membrane"/>
    <property type="evidence" value="ECO:0007669"/>
    <property type="project" value="TreeGrafter"/>
</dbReference>
<dbReference type="PANTHER" id="PTHR47766:SF1">
    <property type="entry name" value="PROTEIN EFR3"/>
    <property type="match status" value="1"/>
</dbReference>
<evidence type="ECO:0000256" key="1">
    <source>
        <dbReference type="ARBA" id="ARBA00010216"/>
    </source>
</evidence>
<comment type="similarity">
    <text evidence="1">Belongs to the EFR3 family.</text>
</comment>
<reference evidence="4 5" key="1">
    <citation type="submission" date="2017-04" db="EMBL/GenBank/DDBJ databases">
        <title>Genome sequencing of [Candida] sorbophila.</title>
        <authorList>
            <person name="Ahn J.O."/>
        </authorList>
    </citation>
    <scope>NUCLEOTIDE SEQUENCE [LARGE SCALE GENOMIC DNA]</scope>
    <source>
        <strain evidence="4 5">DS02</strain>
    </source>
</reference>
<dbReference type="GeneID" id="36515595"/>
<gene>
    <name evidence="4" type="ORF">B9G98_01847</name>
</gene>
<dbReference type="AlphaFoldDB" id="A0A2T0FGY3"/>
<dbReference type="PANTHER" id="PTHR47766">
    <property type="entry name" value="PROTEIN EFR3"/>
    <property type="match status" value="1"/>
</dbReference>
<dbReference type="Proteomes" id="UP000238350">
    <property type="component" value="Unassembled WGS sequence"/>
</dbReference>
<accession>A0A2T0FGY3</accession>
<evidence type="ECO:0000313" key="5">
    <source>
        <dbReference type="Proteomes" id="UP000238350"/>
    </source>
</evidence>
<feature type="region of interest" description="Disordered" evidence="3">
    <location>
        <begin position="704"/>
        <end position="730"/>
    </location>
</feature>
<proteinExistence type="inferred from homology"/>
<sequence>MRHLKYERLIRACYPPGLGDKKPKPSELSYLIYYLNTHRSQIPQASEFLERKALKYVAKNRIGNASVTVGIMSQMIQDCKDDLNNFAPEAISIIAIALDSSELGLLNCASEAFRAFNINHDGLQFAYDKQLVEDYRALVRKFIVISTSAGPQSRIQHGLGLQALSSLSISAALSTTVGQETLEEAVPTFYSTLPVDETGAVFERFNLEFASIEAHSIIDMAKNTHNLALWALRRSFDTSNGSLVVRLTSRLLTCMERLDTRPTRWLCALFEAAAQWAQVQLRYKVVQTLIERMCRLDIAAVDAIKSYSVLLQSLLGSATVSFVGLAVTDVLRDLLKLQHRLVTSEFGDAKLKQNASELVIEIRKIIGSLGQHTVYAGQVTDMVAEILWKYSSTGAPPERAQSGASVDHKNPQVISTDMLNVRELIDTLPATERLMVNLWASTQWLLNSEDVDVLKNYTLAFVEYLRRAHRVVKAQARIESSIGRQLANVLLDSHNKVVNYIAIYYCLTALAEHLGEHAISICRWAYHVQEVGVSNSKMSNNESVQFSSLQVVSLLSVSQGVLLAIFTAARRQEPADTCLQVIKKRVSEQLWLPGIIYPATIPITDALSVALNQPPSEPSSMHAENDTSVIITIEQLQLSEEERSWVSASDEGIDDLTFPEAFNIYKKRAPSVAASAHTDLQFSSVRSNHTSETDTPTVSQLIRRASSSISMQNSGRASRPTTKPTQSNSLGLRAQVADILADLKLDSSSRGKLAV</sequence>
<evidence type="ECO:0000256" key="2">
    <source>
        <dbReference type="ARBA" id="ARBA00017967"/>
    </source>
</evidence>
<name>A0A2T0FGY3_9ASCO</name>
<evidence type="ECO:0000313" key="4">
    <source>
        <dbReference type="EMBL" id="PRT54227.1"/>
    </source>
</evidence>
<dbReference type="Pfam" id="PF21072">
    <property type="entry name" value="EFR3"/>
    <property type="match status" value="1"/>
</dbReference>
<evidence type="ECO:0000256" key="3">
    <source>
        <dbReference type="SAM" id="MobiDB-lite"/>
    </source>
</evidence>
<comment type="caution">
    <text evidence="4">The sequence shown here is derived from an EMBL/GenBank/DDBJ whole genome shotgun (WGS) entry which is preliminary data.</text>
</comment>